<feature type="region of interest" description="Disordered" evidence="1">
    <location>
        <begin position="1"/>
        <end position="56"/>
    </location>
</feature>
<accession>D8U3W5</accession>
<gene>
    <name evidence="2" type="ORF">VOLCADRAFT_94093</name>
</gene>
<dbReference type="RefSeq" id="XP_002953370.1">
    <property type="nucleotide sequence ID" value="XM_002953324.1"/>
</dbReference>
<evidence type="ECO:0000256" key="1">
    <source>
        <dbReference type="SAM" id="MobiDB-lite"/>
    </source>
</evidence>
<feature type="compositionally biased region" description="Gly residues" evidence="1">
    <location>
        <begin position="165"/>
        <end position="175"/>
    </location>
</feature>
<dbReference type="Proteomes" id="UP000001058">
    <property type="component" value="Unassembled WGS sequence"/>
</dbReference>
<evidence type="ECO:0000313" key="2">
    <source>
        <dbReference type="EMBL" id="EFJ45680.1"/>
    </source>
</evidence>
<feature type="compositionally biased region" description="Polar residues" evidence="1">
    <location>
        <begin position="39"/>
        <end position="48"/>
    </location>
</feature>
<reference evidence="2 3" key="1">
    <citation type="journal article" date="2010" name="Science">
        <title>Genomic analysis of organismal complexity in the multicellular green alga Volvox carteri.</title>
        <authorList>
            <person name="Prochnik S.E."/>
            <person name="Umen J."/>
            <person name="Nedelcu A.M."/>
            <person name="Hallmann A."/>
            <person name="Miller S.M."/>
            <person name="Nishii I."/>
            <person name="Ferris P."/>
            <person name="Kuo A."/>
            <person name="Mitros T."/>
            <person name="Fritz-Laylin L.K."/>
            <person name="Hellsten U."/>
            <person name="Chapman J."/>
            <person name="Simakov O."/>
            <person name="Rensing S.A."/>
            <person name="Terry A."/>
            <person name="Pangilinan J."/>
            <person name="Kapitonov V."/>
            <person name="Jurka J."/>
            <person name="Salamov A."/>
            <person name="Shapiro H."/>
            <person name="Schmutz J."/>
            <person name="Grimwood J."/>
            <person name="Lindquist E."/>
            <person name="Lucas S."/>
            <person name="Grigoriev I.V."/>
            <person name="Schmitt R."/>
            <person name="Kirk D."/>
            <person name="Rokhsar D.S."/>
        </authorList>
    </citation>
    <scope>NUCLEOTIDE SEQUENCE [LARGE SCALE GENOMIC DNA]</scope>
    <source>
        <strain evidence="3">f. Nagariensis / Eve</strain>
    </source>
</reference>
<keyword evidence="3" id="KW-1185">Reference proteome</keyword>
<sequence>MDPIGTSARRTAHAHDAAGEAPPNKARRLTAESGVGPNGSLSHSNPASPCSAPRGTITSDHAAIAAIAGNGSAADSSLLTHNHSHYQQRYQLNSGEAAAAGMGLEEGGHESQRLEVALDDGGEEQNHRTAAGRQDGGGIIIGGSGGGGGCDDALAGHHHHHNDADGGGGGGGGGHPEQEVAIEGPVTETIAAGLLALRQRRTAIEQQVIGIGCASGLILLVHHVCVVAAHVALDYLEATKKDFVERMARYLVFSRVGAFAYPPSRSSRRTSCALRHTRGQLSDVLRTGLKSNVAMYCNSQVAEWRETNAMTQEALSRLDAARALVRSLGLNANKGGMPQDHEDDAAAAAVLFGGGSGGHQGVGIGDIGDGVGGGDGGDGGGSGVGLGQDCVGLGE</sequence>
<proteinExistence type="predicted"/>
<dbReference type="InParanoid" id="D8U3W5"/>
<dbReference type="AlphaFoldDB" id="D8U3W5"/>
<organism evidence="3">
    <name type="scientific">Volvox carteri f. nagariensis</name>
    <dbReference type="NCBI Taxonomy" id="3068"/>
    <lineage>
        <taxon>Eukaryota</taxon>
        <taxon>Viridiplantae</taxon>
        <taxon>Chlorophyta</taxon>
        <taxon>core chlorophytes</taxon>
        <taxon>Chlorophyceae</taxon>
        <taxon>CS clade</taxon>
        <taxon>Chlamydomonadales</taxon>
        <taxon>Volvocaceae</taxon>
        <taxon>Volvox</taxon>
    </lineage>
</organism>
<dbReference type="KEGG" id="vcn:VOLCADRAFT_94093"/>
<name>D8U3W5_VOLCA</name>
<evidence type="ECO:0000313" key="3">
    <source>
        <dbReference type="Proteomes" id="UP000001058"/>
    </source>
</evidence>
<dbReference type="EMBL" id="GL378356">
    <property type="protein sequence ID" value="EFJ45680.1"/>
    <property type="molecule type" value="Genomic_DNA"/>
</dbReference>
<dbReference type="OrthoDB" id="544398at2759"/>
<protein>
    <submittedName>
        <fullName evidence="2">Uncharacterized protein</fullName>
    </submittedName>
</protein>
<dbReference type="GeneID" id="9622309"/>
<feature type="region of interest" description="Disordered" evidence="1">
    <location>
        <begin position="151"/>
        <end position="178"/>
    </location>
</feature>